<name>A0A0N0VLP7_9HYPH</name>
<evidence type="ECO:0000259" key="6">
    <source>
        <dbReference type="Pfam" id="PF14759"/>
    </source>
</evidence>
<dbReference type="InterPro" id="IPR023753">
    <property type="entry name" value="FAD/NAD-binding_dom"/>
</dbReference>
<keyword evidence="2" id="KW-0285">Flavoprotein</keyword>
<dbReference type="GO" id="GO:0005737">
    <property type="term" value="C:cytoplasm"/>
    <property type="evidence" value="ECO:0007669"/>
    <property type="project" value="TreeGrafter"/>
</dbReference>
<dbReference type="PANTHER" id="PTHR43557:SF2">
    <property type="entry name" value="RIESKE DOMAIN-CONTAINING PROTEIN-RELATED"/>
    <property type="match status" value="1"/>
</dbReference>
<keyword evidence="3" id="KW-0274">FAD</keyword>
<dbReference type="STRING" id="1514904.SU32_09870"/>
<dbReference type="InterPro" id="IPR050446">
    <property type="entry name" value="FAD-oxidoreductase/Apoptosis"/>
</dbReference>
<evidence type="ECO:0000256" key="4">
    <source>
        <dbReference type="ARBA" id="ARBA00023002"/>
    </source>
</evidence>
<dbReference type="EMBL" id="JXMU01000013">
    <property type="protein sequence ID" value="KPB01184.1"/>
    <property type="molecule type" value="Genomic_DNA"/>
</dbReference>
<comment type="cofactor">
    <cofactor evidence="1">
        <name>FAD</name>
        <dbReference type="ChEBI" id="CHEBI:57692"/>
    </cofactor>
</comment>
<dbReference type="InterPro" id="IPR036188">
    <property type="entry name" value="FAD/NAD-bd_sf"/>
</dbReference>
<dbReference type="SUPFAM" id="SSF51905">
    <property type="entry name" value="FAD/NAD(P)-binding domain"/>
    <property type="match status" value="2"/>
</dbReference>
<comment type="caution">
    <text evidence="7">The sequence shown here is derived from an EMBL/GenBank/DDBJ whole genome shotgun (WGS) entry which is preliminary data.</text>
</comment>
<sequence length="406" mass="43728">MSDQIIIVGGSHAAISVADNLRKQSFDGPIKIINAEDELPYQRPPLSKAYMSGDMTLDRLHLRPAEWYVDNNIDLVLSTRATAIHRDTKQLEIEGGALIAYDKLVLATGASARKLPAAIGGELDNVHVMRDLRDANILMEKMAAGKKLVVIGGGYIGLEAAAEASKKGLSVTVLEAAPRILQRVACAETADTFRALHEKHGVKVLENVILKNIKDDGNGACAGVVLDDGTVIDADIIITGIGILPNMELAVGAELKTGLGIIVDEYGRTSDADIYACGDVTVLPFEGQPTRLESVQNAHDQGAIVASNIAGANEAYHPEPWFWSDQYDMKLQIAGLNRGYDHVVIRQGKREGSVSHFYFSGDKFIAVDCMNDAATYAMSKRILASNAQLTIEMASDPSFVLKTLLS</sequence>
<feature type="domain" description="FAD/NAD(P)-binding" evidence="5">
    <location>
        <begin position="4"/>
        <end position="302"/>
    </location>
</feature>
<dbReference type="InterPro" id="IPR028202">
    <property type="entry name" value="Reductase_C"/>
</dbReference>
<evidence type="ECO:0000256" key="3">
    <source>
        <dbReference type="ARBA" id="ARBA00022827"/>
    </source>
</evidence>
<dbReference type="PRINTS" id="PR00411">
    <property type="entry name" value="PNDRDTASEI"/>
</dbReference>
<dbReference type="PATRIC" id="fig|1514904.3.peg.804"/>
<dbReference type="Gene3D" id="3.50.50.60">
    <property type="entry name" value="FAD/NAD(P)-binding domain"/>
    <property type="match status" value="2"/>
</dbReference>
<proteinExistence type="predicted"/>
<dbReference type="GO" id="GO:0016651">
    <property type="term" value="F:oxidoreductase activity, acting on NAD(P)H"/>
    <property type="evidence" value="ECO:0007669"/>
    <property type="project" value="TreeGrafter"/>
</dbReference>
<organism evidence="7 8">
    <name type="scientific">Ahrensia marina</name>
    <dbReference type="NCBI Taxonomy" id="1514904"/>
    <lineage>
        <taxon>Bacteria</taxon>
        <taxon>Pseudomonadati</taxon>
        <taxon>Pseudomonadota</taxon>
        <taxon>Alphaproteobacteria</taxon>
        <taxon>Hyphomicrobiales</taxon>
        <taxon>Ahrensiaceae</taxon>
        <taxon>Ahrensia</taxon>
    </lineage>
</organism>
<dbReference type="Pfam" id="PF07992">
    <property type="entry name" value="Pyr_redox_2"/>
    <property type="match status" value="1"/>
</dbReference>
<evidence type="ECO:0000313" key="8">
    <source>
        <dbReference type="Proteomes" id="UP000038011"/>
    </source>
</evidence>
<dbReference type="PRINTS" id="PR00368">
    <property type="entry name" value="FADPNR"/>
</dbReference>
<dbReference type="RefSeq" id="WP_053999189.1">
    <property type="nucleotide sequence ID" value="NZ_JXMU01000013.1"/>
</dbReference>
<dbReference type="Proteomes" id="UP000038011">
    <property type="component" value="Unassembled WGS sequence"/>
</dbReference>
<evidence type="ECO:0000256" key="2">
    <source>
        <dbReference type="ARBA" id="ARBA00022630"/>
    </source>
</evidence>
<dbReference type="OrthoDB" id="7809559at2"/>
<protein>
    <submittedName>
        <fullName evidence="7">Pyridine nucleotide-disulfide oxidoreductase</fullName>
    </submittedName>
</protein>
<dbReference type="AlphaFoldDB" id="A0A0N0VLP7"/>
<evidence type="ECO:0000259" key="5">
    <source>
        <dbReference type="Pfam" id="PF07992"/>
    </source>
</evidence>
<gene>
    <name evidence="7" type="ORF">SU32_09870</name>
</gene>
<keyword evidence="4" id="KW-0560">Oxidoreductase</keyword>
<dbReference type="InterPro" id="IPR016156">
    <property type="entry name" value="FAD/NAD-linked_Rdtase_dimer_sf"/>
</dbReference>
<dbReference type="SUPFAM" id="SSF55424">
    <property type="entry name" value="FAD/NAD-linked reductases, dimerisation (C-terminal) domain"/>
    <property type="match status" value="1"/>
</dbReference>
<dbReference type="PANTHER" id="PTHR43557">
    <property type="entry name" value="APOPTOSIS-INDUCING FACTOR 1"/>
    <property type="match status" value="1"/>
</dbReference>
<dbReference type="Pfam" id="PF14759">
    <property type="entry name" value="Reductase_C"/>
    <property type="match status" value="1"/>
</dbReference>
<accession>A0A0N0VLP7</accession>
<evidence type="ECO:0000313" key="7">
    <source>
        <dbReference type="EMBL" id="KPB01184.1"/>
    </source>
</evidence>
<dbReference type="Gene3D" id="3.30.390.30">
    <property type="match status" value="1"/>
</dbReference>
<evidence type="ECO:0000256" key="1">
    <source>
        <dbReference type="ARBA" id="ARBA00001974"/>
    </source>
</evidence>
<feature type="domain" description="Reductase C-terminal" evidence="6">
    <location>
        <begin position="321"/>
        <end position="405"/>
    </location>
</feature>
<reference evidence="7 8" key="1">
    <citation type="submission" date="2015-01" db="EMBL/GenBank/DDBJ databases">
        <title>Ahrensia donghaiensis sp. nov., a novel dimethylsulphoniopropionate-cleavage bacterium isolated from seawater and emended descriptions of the genus Ahrensia and Ahrensia kielensis.</title>
        <authorList>
            <person name="Liu J."/>
        </authorList>
    </citation>
    <scope>NUCLEOTIDE SEQUENCE [LARGE SCALE GENOMIC DNA]</scope>
    <source>
        <strain evidence="7 8">LZD062</strain>
    </source>
</reference>
<keyword evidence="8" id="KW-1185">Reference proteome</keyword>